<proteinExistence type="predicted"/>
<dbReference type="AlphaFoldDB" id="A0A939JVY4"/>
<dbReference type="InterPro" id="IPR036388">
    <property type="entry name" value="WH-like_DNA-bd_sf"/>
</dbReference>
<dbReference type="InterPro" id="IPR036390">
    <property type="entry name" value="WH_DNA-bd_sf"/>
</dbReference>
<name>A0A939JVY4_9HYPH</name>
<evidence type="ECO:0000313" key="2">
    <source>
        <dbReference type="Proteomes" id="UP000664122"/>
    </source>
</evidence>
<dbReference type="Proteomes" id="UP000664122">
    <property type="component" value="Unassembled WGS sequence"/>
</dbReference>
<dbReference type="Gene3D" id="3.30.420.40">
    <property type="match status" value="2"/>
</dbReference>
<keyword evidence="2" id="KW-1185">Reference proteome</keyword>
<dbReference type="PANTHER" id="PTHR18964">
    <property type="entry name" value="ROK (REPRESSOR, ORF, KINASE) FAMILY"/>
    <property type="match status" value="1"/>
</dbReference>
<dbReference type="PANTHER" id="PTHR18964:SF169">
    <property type="entry name" value="N-ACETYLMANNOSAMINE KINASE"/>
    <property type="match status" value="1"/>
</dbReference>
<dbReference type="SUPFAM" id="SSF53067">
    <property type="entry name" value="Actin-like ATPase domain"/>
    <property type="match status" value="1"/>
</dbReference>
<sequence>MGMGGPAPLKSTARSRNERMILEVVRRNEAIARAAITGHTNLTQQSVHRIVEELIRDDLLLPGDPVRGMRGQPSPQIMLDSDARFSLGISVNTDSATISLCDLSCRIREEVRLRVRPMSRTQTLKELRAIADRLLARNGVSFDRIVGLGAAVAGYFIADRRQVNAPEPLRDWSLVDLEPMLEDAFDLPVRLQNNATTAAIAEALRGVGLRCPTFAYLSFNYGFGGGVVVEGRPLLGANGNAGEMSSILSPDESESRPALRYLLDAVRENGVSVDSVEDLHLRFDPAWPGVDAWIAQTLPSLNRVINALAAVVDPQAIVFGGQIPPELGRTLIARAGFWARHRYGAGPKRPELLLSQVTGDAAAAGAAMLPLREAFFA</sequence>
<dbReference type="SUPFAM" id="SSF46785">
    <property type="entry name" value="Winged helix' DNA-binding domain"/>
    <property type="match status" value="1"/>
</dbReference>
<protein>
    <submittedName>
        <fullName evidence="1">ROK family transcriptional regulator</fullName>
    </submittedName>
</protein>
<accession>A0A939JVY4</accession>
<dbReference type="EMBL" id="JAFMPP010000005">
    <property type="protein sequence ID" value="MBO0662467.1"/>
    <property type="molecule type" value="Genomic_DNA"/>
</dbReference>
<comment type="caution">
    <text evidence="1">The sequence shown here is derived from an EMBL/GenBank/DDBJ whole genome shotgun (WGS) entry which is preliminary data.</text>
</comment>
<dbReference type="InterPro" id="IPR000600">
    <property type="entry name" value="ROK"/>
</dbReference>
<dbReference type="InterPro" id="IPR043129">
    <property type="entry name" value="ATPase_NBD"/>
</dbReference>
<reference evidence="1" key="1">
    <citation type="submission" date="2021-03" db="EMBL/GenBank/DDBJ databases">
        <title>Whole genome sequence of Jiella sp. CQZ9-1.</title>
        <authorList>
            <person name="Tuo L."/>
        </authorList>
    </citation>
    <scope>NUCLEOTIDE SEQUENCE</scope>
    <source>
        <strain evidence="1">CQZ9-1</strain>
    </source>
</reference>
<dbReference type="GO" id="GO:0009384">
    <property type="term" value="F:N-acylmannosamine kinase activity"/>
    <property type="evidence" value="ECO:0007669"/>
    <property type="project" value="TreeGrafter"/>
</dbReference>
<gene>
    <name evidence="1" type="ORF">J1C48_07765</name>
</gene>
<organism evidence="1 2">
    <name type="scientific">Jiella flava</name>
    <dbReference type="NCBI Taxonomy" id="2816857"/>
    <lineage>
        <taxon>Bacteria</taxon>
        <taxon>Pseudomonadati</taxon>
        <taxon>Pseudomonadota</taxon>
        <taxon>Alphaproteobacteria</taxon>
        <taxon>Hyphomicrobiales</taxon>
        <taxon>Aurantimonadaceae</taxon>
        <taxon>Jiella</taxon>
    </lineage>
</organism>
<dbReference type="Gene3D" id="1.10.10.10">
    <property type="entry name" value="Winged helix-like DNA-binding domain superfamily/Winged helix DNA-binding domain"/>
    <property type="match status" value="1"/>
</dbReference>
<dbReference type="Pfam" id="PF00480">
    <property type="entry name" value="ROK"/>
    <property type="match status" value="1"/>
</dbReference>
<evidence type="ECO:0000313" key="1">
    <source>
        <dbReference type="EMBL" id="MBO0662467.1"/>
    </source>
</evidence>
<dbReference type="GO" id="GO:0019262">
    <property type="term" value="P:N-acetylneuraminate catabolic process"/>
    <property type="evidence" value="ECO:0007669"/>
    <property type="project" value="TreeGrafter"/>
</dbReference>